<evidence type="ECO:0000313" key="3">
    <source>
        <dbReference type="Proteomes" id="UP000683246"/>
    </source>
</evidence>
<proteinExistence type="predicted"/>
<dbReference type="Gene3D" id="1.10.1760.20">
    <property type="match status" value="1"/>
</dbReference>
<feature type="transmembrane region" description="Helical" evidence="1">
    <location>
        <begin position="12"/>
        <end position="32"/>
    </location>
</feature>
<dbReference type="InterPro" id="IPR024529">
    <property type="entry name" value="ECF_trnsprt_substrate-spec"/>
</dbReference>
<dbReference type="GO" id="GO:0022857">
    <property type="term" value="F:transmembrane transporter activity"/>
    <property type="evidence" value="ECO:0007669"/>
    <property type="project" value="InterPro"/>
</dbReference>
<dbReference type="AlphaFoldDB" id="A0A8J8MHU1"/>
<dbReference type="RefSeq" id="WP_212697028.1">
    <property type="nucleotide sequence ID" value="NZ_CP058649.1"/>
</dbReference>
<organism evidence="2 3">
    <name type="scientific">Vallitalea pronyensis</name>
    <dbReference type="NCBI Taxonomy" id="1348613"/>
    <lineage>
        <taxon>Bacteria</taxon>
        <taxon>Bacillati</taxon>
        <taxon>Bacillota</taxon>
        <taxon>Clostridia</taxon>
        <taxon>Lachnospirales</taxon>
        <taxon>Vallitaleaceae</taxon>
        <taxon>Vallitalea</taxon>
    </lineage>
</organism>
<evidence type="ECO:0000256" key="1">
    <source>
        <dbReference type="SAM" id="Phobius"/>
    </source>
</evidence>
<accession>A0A8J8MHU1</accession>
<gene>
    <name evidence="2" type="ORF">HZI73_04280</name>
</gene>
<dbReference type="EMBL" id="CP058649">
    <property type="protein sequence ID" value="QUI21558.1"/>
    <property type="molecule type" value="Genomic_DNA"/>
</dbReference>
<keyword evidence="1" id="KW-0472">Membrane</keyword>
<keyword evidence="3" id="KW-1185">Reference proteome</keyword>
<feature type="transmembrane region" description="Helical" evidence="1">
    <location>
        <begin position="160"/>
        <end position="187"/>
    </location>
</feature>
<evidence type="ECO:0000313" key="2">
    <source>
        <dbReference type="EMBL" id="QUI21558.1"/>
    </source>
</evidence>
<name>A0A8J8MHU1_9FIRM</name>
<keyword evidence="1" id="KW-0812">Transmembrane</keyword>
<reference evidence="2" key="1">
    <citation type="submission" date="2020-07" db="EMBL/GenBank/DDBJ databases">
        <title>Vallitalea pronyensis genome.</title>
        <authorList>
            <person name="Postec A."/>
        </authorList>
    </citation>
    <scope>NUCLEOTIDE SEQUENCE</scope>
    <source>
        <strain evidence="2">FatNI3</strain>
    </source>
</reference>
<feature type="transmembrane region" description="Helical" evidence="1">
    <location>
        <begin position="119"/>
        <end position="145"/>
    </location>
</feature>
<dbReference type="KEGG" id="vpy:HZI73_04280"/>
<sequence>MKQMSTRKLVLASVMVAITIILAYTPLGLLPIPPINPTILHIPTIIIAILEGPIMGLIVGLGFGLTTLVKAFTMPTMVLDPLFMNPLISVLPRALIGVGAYYVYALLKNLLGKLKAGETIAVTAGAIVGSFINTIGVLGMIYVLYDDVIVEKFSMNAQKFVIAVATTSGVGEAVVAAVATLAVVLALKKVYYRGNK</sequence>
<dbReference type="Proteomes" id="UP000683246">
    <property type="component" value="Chromosome"/>
</dbReference>
<feature type="transmembrane region" description="Helical" evidence="1">
    <location>
        <begin position="39"/>
        <end position="63"/>
    </location>
</feature>
<keyword evidence="1" id="KW-1133">Transmembrane helix</keyword>
<dbReference type="Pfam" id="PF12822">
    <property type="entry name" value="ECF_trnsprt"/>
    <property type="match status" value="1"/>
</dbReference>
<protein>
    <submittedName>
        <fullName evidence="2">ECF transporter S component</fullName>
    </submittedName>
</protein>
<feature type="transmembrane region" description="Helical" evidence="1">
    <location>
        <begin position="83"/>
        <end position="107"/>
    </location>
</feature>